<dbReference type="AlphaFoldDB" id="A0A0Q0X2I0"/>
<dbReference type="STRING" id="1563157.AQS70_08610"/>
<dbReference type="Gene3D" id="3.40.630.30">
    <property type="match status" value="1"/>
</dbReference>
<dbReference type="PANTHER" id="PTHR43877">
    <property type="entry name" value="AMINOALKYLPHOSPHONATE N-ACETYLTRANSFERASE-RELATED-RELATED"/>
    <property type="match status" value="1"/>
</dbReference>
<evidence type="ECO:0000313" key="4">
    <source>
        <dbReference type="EMBL" id="KQB53929.1"/>
    </source>
</evidence>
<protein>
    <submittedName>
        <fullName evidence="4">GCN5 family acetyltransferase</fullName>
    </submittedName>
</protein>
<evidence type="ECO:0000256" key="2">
    <source>
        <dbReference type="ARBA" id="ARBA00023315"/>
    </source>
</evidence>
<evidence type="ECO:0000256" key="1">
    <source>
        <dbReference type="ARBA" id="ARBA00022679"/>
    </source>
</evidence>
<dbReference type="Proteomes" id="UP000050342">
    <property type="component" value="Unassembled WGS sequence"/>
</dbReference>
<dbReference type="OrthoDB" id="7356080at2"/>
<dbReference type="InterPro" id="IPR016181">
    <property type="entry name" value="Acyl_CoA_acyltransferase"/>
</dbReference>
<evidence type="ECO:0000259" key="3">
    <source>
        <dbReference type="PROSITE" id="PS51186"/>
    </source>
</evidence>
<dbReference type="InterPro" id="IPR050832">
    <property type="entry name" value="Bact_Acetyltransf"/>
</dbReference>
<reference evidence="4 5" key="1">
    <citation type="submission" date="2015-10" db="EMBL/GenBank/DDBJ databases">
        <title>Pseudomonas helleri sp. nov. and Pseudomonas weihenstephanensis sp. nov., isolated from raw cows milk.</title>
        <authorList>
            <person name="Von Neubeck M."/>
            <person name="Huptas C."/>
            <person name="Wenning M."/>
            <person name="Scherer S."/>
        </authorList>
    </citation>
    <scope>NUCLEOTIDE SEQUENCE [LARGE SCALE GENOMIC DNA]</scope>
    <source>
        <strain evidence="4 5">BSTT44</strain>
    </source>
</reference>
<dbReference type="SUPFAM" id="SSF55729">
    <property type="entry name" value="Acyl-CoA N-acyltransferases (Nat)"/>
    <property type="match status" value="1"/>
</dbReference>
<dbReference type="GO" id="GO:0016747">
    <property type="term" value="F:acyltransferase activity, transferring groups other than amino-acyl groups"/>
    <property type="evidence" value="ECO:0007669"/>
    <property type="project" value="InterPro"/>
</dbReference>
<keyword evidence="1 4" id="KW-0808">Transferase</keyword>
<dbReference type="CDD" id="cd04301">
    <property type="entry name" value="NAT_SF"/>
    <property type="match status" value="1"/>
</dbReference>
<dbReference type="Pfam" id="PF13508">
    <property type="entry name" value="Acetyltransf_7"/>
    <property type="match status" value="1"/>
</dbReference>
<dbReference type="EMBL" id="LLWH01000135">
    <property type="protein sequence ID" value="KQB53929.1"/>
    <property type="molecule type" value="Genomic_DNA"/>
</dbReference>
<gene>
    <name evidence="4" type="ORF">AQS70_08610</name>
</gene>
<proteinExistence type="predicted"/>
<sequence length="155" mass="17510">MQISLRVAQFDDIDSIFDIRTRVKENHLSREQLTGMGITPDAIREAIAQAPCIWIAEVEGVRAGFSMADLQEGCVFAAFVLPEYEGRGLGRQLMDKAQTFLFERYPTIWLETAEASRAYGFYRALGWTPVERLPEGDIRLEKSLIADPNARPSIE</sequence>
<name>A0A0Q0X2I0_9PSED</name>
<dbReference type="PROSITE" id="PS51186">
    <property type="entry name" value="GNAT"/>
    <property type="match status" value="1"/>
</dbReference>
<dbReference type="InterPro" id="IPR000182">
    <property type="entry name" value="GNAT_dom"/>
</dbReference>
<comment type="caution">
    <text evidence="4">The sequence shown here is derived from an EMBL/GenBank/DDBJ whole genome shotgun (WGS) entry which is preliminary data.</text>
</comment>
<evidence type="ECO:0000313" key="5">
    <source>
        <dbReference type="Proteomes" id="UP000050342"/>
    </source>
</evidence>
<keyword evidence="5" id="KW-1185">Reference proteome</keyword>
<dbReference type="RefSeq" id="WP_055102626.1">
    <property type="nucleotide sequence ID" value="NZ_LLWH01000135.1"/>
</dbReference>
<feature type="domain" description="N-acetyltransferase" evidence="3">
    <location>
        <begin position="3"/>
        <end position="145"/>
    </location>
</feature>
<keyword evidence="2" id="KW-0012">Acyltransferase</keyword>
<organism evidence="4 5">
    <name type="scientific">Pseudomonas endophytica</name>
    <dbReference type="NCBI Taxonomy" id="1563157"/>
    <lineage>
        <taxon>Bacteria</taxon>
        <taxon>Pseudomonadati</taxon>
        <taxon>Pseudomonadota</taxon>
        <taxon>Gammaproteobacteria</taxon>
        <taxon>Pseudomonadales</taxon>
        <taxon>Pseudomonadaceae</taxon>
        <taxon>Pseudomonas</taxon>
    </lineage>
</organism>
<accession>A0A0Q0X2I0</accession>